<dbReference type="Pfam" id="PF04847">
    <property type="entry name" value="Calcipressin"/>
    <property type="match status" value="1"/>
</dbReference>
<organism evidence="2">
    <name type="scientific">Anthurium amnicola</name>
    <dbReference type="NCBI Taxonomy" id="1678845"/>
    <lineage>
        <taxon>Eukaryota</taxon>
        <taxon>Viridiplantae</taxon>
        <taxon>Streptophyta</taxon>
        <taxon>Embryophyta</taxon>
        <taxon>Tracheophyta</taxon>
        <taxon>Spermatophyta</taxon>
        <taxon>Magnoliopsida</taxon>
        <taxon>Liliopsida</taxon>
        <taxon>Araceae</taxon>
        <taxon>Pothoideae</taxon>
        <taxon>Potheae</taxon>
        <taxon>Anthurium</taxon>
    </lineage>
</organism>
<dbReference type="InterPro" id="IPR035979">
    <property type="entry name" value="RBD_domain_sf"/>
</dbReference>
<dbReference type="GO" id="GO:0008597">
    <property type="term" value="F:calcium-dependent protein serine/threonine phosphatase regulator activity"/>
    <property type="evidence" value="ECO:0007669"/>
    <property type="project" value="TreeGrafter"/>
</dbReference>
<dbReference type="PANTHER" id="PTHR10300">
    <property type="entry name" value="CALCIPRESSIN"/>
    <property type="match status" value="1"/>
</dbReference>
<proteinExistence type="inferred from homology"/>
<protein>
    <submittedName>
        <fullName evidence="2">Calcipressin-like protein</fullName>
    </submittedName>
</protein>
<sequence>FFDSQKNNFIKFLRFLLIKNNYHCYKFSLLKIYIMAPCASHVLPPRIQIPEIVVTNTLIVTNLAREAFLPENLAELRDRLERHGKIYKVVPIKSFSRILAIFYQTNDAKNAKRFCDRGEFLNKIVRIYYGQHTPLYDEVDNSRHLNVPKLERNWLVSPPCSPPVGWTQVREDRPNSNTLADDLVHALAHASLNTNIANYYENHDVDDFSLSDNSDQDNNDRMQAPILTVVPCDSNTNQSDAKVPLILVQDWDNSESRDTKKTKARSFNIQQTKTQLYPTLVQRAPTPTPRPPLIFS</sequence>
<dbReference type="InterPro" id="IPR006931">
    <property type="entry name" value="Calcipressin"/>
</dbReference>
<dbReference type="SUPFAM" id="SSF54928">
    <property type="entry name" value="RNA-binding domain, RBD"/>
    <property type="match status" value="1"/>
</dbReference>
<dbReference type="EMBL" id="GDJX01013646">
    <property type="protein sequence ID" value="JAT54290.1"/>
    <property type="molecule type" value="Transcribed_RNA"/>
</dbReference>
<dbReference type="InterPro" id="IPR012677">
    <property type="entry name" value="Nucleotide-bd_a/b_plait_sf"/>
</dbReference>
<evidence type="ECO:0000313" key="2">
    <source>
        <dbReference type="EMBL" id="JAT54290.1"/>
    </source>
</evidence>
<comment type="similarity">
    <text evidence="1">Belongs to the RCAN family.</text>
</comment>
<name>A0A1D1YI36_9ARAE</name>
<dbReference type="GO" id="GO:0003676">
    <property type="term" value="F:nucleic acid binding"/>
    <property type="evidence" value="ECO:0007669"/>
    <property type="project" value="InterPro"/>
</dbReference>
<dbReference type="GO" id="GO:0005737">
    <property type="term" value="C:cytoplasm"/>
    <property type="evidence" value="ECO:0007669"/>
    <property type="project" value="TreeGrafter"/>
</dbReference>
<dbReference type="Gene3D" id="3.30.70.330">
    <property type="match status" value="1"/>
</dbReference>
<dbReference type="GO" id="GO:0005634">
    <property type="term" value="C:nucleus"/>
    <property type="evidence" value="ECO:0007669"/>
    <property type="project" value="TreeGrafter"/>
</dbReference>
<dbReference type="GO" id="GO:0019722">
    <property type="term" value="P:calcium-mediated signaling"/>
    <property type="evidence" value="ECO:0007669"/>
    <property type="project" value="InterPro"/>
</dbReference>
<reference evidence="2" key="1">
    <citation type="submission" date="2015-07" db="EMBL/GenBank/DDBJ databases">
        <title>Transcriptome Assembly of Anthurium amnicola.</title>
        <authorList>
            <person name="Suzuki J."/>
        </authorList>
    </citation>
    <scope>NUCLEOTIDE SEQUENCE</scope>
</reference>
<gene>
    <name evidence="2" type="primary">rcn-1_1</name>
    <name evidence="2" type="ORF">g.29625</name>
</gene>
<evidence type="ECO:0000256" key="1">
    <source>
        <dbReference type="ARBA" id="ARBA00008209"/>
    </source>
</evidence>
<accession>A0A1D1YI36</accession>
<dbReference type="AlphaFoldDB" id="A0A1D1YI36"/>
<dbReference type="PANTHER" id="PTHR10300:SF14">
    <property type="entry name" value="PROTEIN SARAH"/>
    <property type="match status" value="1"/>
</dbReference>
<feature type="non-terminal residue" evidence="2">
    <location>
        <position position="1"/>
    </location>
</feature>